<name>A0A126T9B5_9GAMM</name>
<keyword evidence="12" id="KW-1185">Reference proteome</keyword>
<evidence type="ECO:0000256" key="8">
    <source>
        <dbReference type="ARBA" id="ARBA00022989"/>
    </source>
</evidence>
<keyword evidence="4" id="KW-1003">Cell membrane</keyword>
<keyword evidence="8" id="KW-1133">Transmembrane helix</keyword>
<dbReference type="OrthoDB" id="7063251at2"/>
<keyword evidence="11" id="KW-0969">Cilium</keyword>
<comment type="similarity">
    <text evidence="3 10">Belongs to the FliL family.</text>
</comment>
<keyword evidence="9 10" id="KW-0472">Membrane</keyword>
<evidence type="ECO:0000313" key="11">
    <source>
        <dbReference type="EMBL" id="AMK78667.1"/>
    </source>
</evidence>
<comment type="subcellular location">
    <subcellularLocation>
        <location evidence="10">Cell inner membrane</location>
    </subcellularLocation>
    <subcellularLocation>
        <location evidence="2">Cell membrane</location>
        <topology evidence="2">Single-pass membrane protein</topology>
    </subcellularLocation>
</comment>
<evidence type="ECO:0000313" key="12">
    <source>
        <dbReference type="Proteomes" id="UP000030512"/>
    </source>
</evidence>
<keyword evidence="7 10" id="KW-0283">Flagellar rotation</keyword>
<evidence type="ECO:0000256" key="7">
    <source>
        <dbReference type="ARBA" id="ARBA00022779"/>
    </source>
</evidence>
<dbReference type="PANTHER" id="PTHR35091">
    <property type="entry name" value="FLAGELLAR PROTEIN FLIL"/>
    <property type="match status" value="1"/>
</dbReference>
<keyword evidence="11" id="KW-0966">Cell projection</keyword>
<organism evidence="11 12">
    <name type="scientific">Methylomonas denitrificans</name>
    <dbReference type="NCBI Taxonomy" id="1538553"/>
    <lineage>
        <taxon>Bacteria</taxon>
        <taxon>Pseudomonadati</taxon>
        <taxon>Pseudomonadota</taxon>
        <taxon>Gammaproteobacteria</taxon>
        <taxon>Methylococcales</taxon>
        <taxon>Methylococcaceae</taxon>
        <taxon>Methylomonas</taxon>
    </lineage>
</organism>
<evidence type="ECO:0000256" key="6">
    <source>
        <dbReference type="ARBA" id="ARBA00022692"/>
    </source>
</evidence>
<dbReference type="GO" id="GO:0009425">
    <property type="term" value="C:bacterial-type flagellum basal body"/>
    <property type="evidence" value="ECO:0007669"/>
    <property type="project" value="InterPro"/>
</dbReference>
<dbReference type="Pfam" id="PF03748">
    <property type="entry name" value="FliL"/>
    <property type="match status" value="1"/>
</dbReference>
<keyword evidence="5 10" id="KW-0145">Chemotaxis</keyword>
<dbReference type="GO" id="GO:0005886">
    <property type="term" value="C:plasma membrane"/>
    <property type="evidence" value="ECO:0007669"/>
    <property type="project" value="UniProtKB-SubCell"/>
</dbReference>
<dbReference type="Proteomes" id="UP000030512">
    <property type="component" value="Chromosome"/>
</dbReference>
<reference evidence="11 12" key="1">
    <citation type="journal article" date="2015" name="Environ. Microbiol.">
        <title>Methane oxidation coupled to nitrate reduction under hypoxia by the Gammaproteobacterium Methylomonas denitrificans, sp. nov. type strain FJG1.</title>
        <authorList>
            <person name="Kits K.D."/>
            <person name="Klotz M.G."/>
            <person name="Stein L.Y."/>
        </authorList>
    </citation>
    <scope>NUCLEOTIDE SEQUENCE [LARGE SCALE GENOMIC DNA]</scope>
    <source>
        <strain evidence="11 12">FJG1</strain>
    </source>
</reference>
<dbReference type="InterPro" id="IPR005503">
    <property type="entry name" value="FliL"/>
</dbReference>
<evidence type="ECO:0000256" key="2">
    <source>
        <dbReference type="ARBA" id="ARBA00004162"/>
    </source>
</evidence>
<dbReference type="GO" id="GO:0006935">
    <property type="term" value="P:chemotaxis"/>
    <property type="evidence" value="ECO:0007669"/>
    <property type="project" value="UniProtKB-KW"/>
</dbReference>
<dbReference type="STRING" id="1538553.JT25_019605"/>
<evidence type="ECO:0000256" key="4">
    <source>
        <dbReference type="ARBA" id="ARBA00022475"/>
    </source>
</evidence>
<protein>
    <recommendedName>
        <fullName evidence="10">Flagellar protein FliL</fullName>
    </recommendedName>
</protein>
<dbReference type="PANTHER" id="PTHR35091:SF2">
    <property type="entry name" value="FLAGELLAR PROTEIN FLIL"/>
    <property type="match status" value="1"/>
</dbReference>
<comment type="function">
    <text evidence="1 10">Controls the rotational direction of flagella during chemotaxis.</text>
</comment>
<gene>
    <name evidence="11" type="ORF">JT25_019605</name>
</gene>
<evidence type="ECO:0000256" key="3">
    <source>
        <dbReference type="ARBA" id="ARBA00008281"/>
    </source>
</evidence>
<dbReference type="KEGG" id="mdn:JT25_019605"/>
<evidence type="ECO:0000256" key="10">
    <source>
        <dbReference type="RuleBase" id="RU364125"/>
    </source>
</evidence>
<evidence type="ECO:0000256" key="1">
    <source>
        <dbReference type="ARBA" id="ARBA00002254"/>
    </source>
</evidence>
<accession>A0A126T9B5</accession>
<keyword evidence="6" id="KW-0812">Transmembrane</keyword>
<keyword evidence="10" id="KW-0997">Cell inner membrane</keyword>
<evidence type="ECO:0000256" key="5">
    <source>
        <dbReference type="ARBA" id="ARBA00022500"/>
    </source>
</evidence>
<evidence type="ECO:0000256" key="9">
    <source>
        <dbReference type="ARBA" id="ARBA00023136"/>
    </source>
</evidence>
<keyword evidence="11" id="KW-0282">Flagellum</keyword>
<dbReference type="EMBL" id="CP014476">
    <property type="protein sequence ID" value="AMK78667.1"/>
    <property type="molecule type" value="Genomic_DNA"/>
</dbReference>
<dbReference type="AlphaFoldDB" id="A0A126T9B5"/>
<sequence length="153" mass="17693">MSKLEYTFGLITTLYEETVRTFILLISLMLLPMMTWANSGEKKADESAGPVIEYLEMKPKFTVNLAEPKKYLMLNVQLLVEGADHLEVIKKHMPVLRHEMILMLSGMKSTDLQSMEQREALRLKTKQMITDLLSKIQNSDGFRDVFFSEFLIN</sequence>
<dbReference type="GO" id="GO:0071978">
    <property type="term" value="P:bacterial-type flagellum-dependent swarming motility"/>
    <property type="evidence" value="ECO:0007669"/>
    <property type="project" value="TreeGrafter"/>
</dbReference>
<proteinExistence type="inferred from homology"/>